<dbReference type="SUPFAM" id="SSF89360">
    <property type="entry name" value="HesB-like domain"/>
    <property type="match status" value="1"/>
</dbReference>
<reference evidence="2 3" key="1">
    <citation type="submission" date="2015-05" db="EMBL/GenBank/DDBJ databases">
        <title>Comparison of genome.</title>
        <authorList>
            <person name="Zheng Z."/>
            <person name="Sun M."/>
        </authorList>
    </citation>
    <scope>NUCLEOTIDE SEQUENCE [LARGE SCALE GENOMIC DNA]</scope>
    <source>
        <strain evidence="2 3">G25-74</strain>
    </source>
</reference>
<dbReference type="STRING" id="217031.ABB05_02785"/>
<dbReference type="InterPro" id="IPR035903">
    <property type="entry name" value="HesB-like_dom_sf"/>
</dbReference>
<dbReference type="Pfam" id="PF01521">
    <property type="entry name" value="Fe-S_biosyn"/>
    <property type="match status" value="1"/>
</dbReference>
<dbReference type="Proteomes" id="UP000077881">
    <property type="component" value="Unassembled WGS sequence"/>
</dbReference>
<dbReference type="EMBL" id="LDJR01000014">
    <property type="protein sequence ID" value="OAK75286.1"/>
    <property type="molecule type" value="Genomic_DNA"/>
</dbReference>
<keyword evidence="3" id="KW-1185">Reference proteome</keyword>
<dbReference type="AlphaFoldDB" id="A0A178A515"/>
<dbReference type="Gene3D" id="2.60.300.12">
    <property type="entry name" value="HesB-like domain"/>
    <property type="match status" value="1"/>
</dbReference>
<feature type="domain" description="Core" evidence="1">
    <location>
        <begin position="1"/>
        <end position="107"/>
    </location>
</feature>
<proteinExistence type="predicted"/>
<dbReference type="PATRIC" id="fig|217031.6.peg.606"/>
<dbReference type="InterPro" id="IPR000361">
    <property type="entry name" value="ATAP_core_dom"/>
</dbReference>
<evidence type="ECO:0000313" key="2">
    <source>
        <dbReference type="EMBL" id="OAK75286.1"/>
    </source>
</evidence>
<dbReference type="RefSeq" id="WP_057989548.1">
    <property type="nucleotide sequence ID" value="NZ_JAGGKH010000006.1"/>
</dbReference>
<accession>A0A178A515</accession>
<organism evidence="2 3">
    <name type="scientific">Lederbergia galactosidilytica</name>
    <dbReference type="NCBI Taxonomy" id="217031"/>
    <lineage>
        <taxon>Bacteria</taxon>
        <taxon>Bacillati</taxon>
        <taxon>Bacillota</taxon>
        <taxon>Bacilli</taxon>
        <taxon>Bacillales</taxon>
        <taxon>Bacillaceae</taxon>
        <taxon>Lederbergia</taxon>
    </lineage>
</organism>
<evidence type="ECO:0000259" key="1">
    <source>
        <dbReference type="Pfam" id="PF01521"/>
    </source>
</evidence>
<dbReference type="OrthoDB" id="2361087at2"/>
<name>A0A178A515_9BACI</name>
<gene>
    <name evidence="2" type="ORF">ABB05_02785</name>
</gene>
<evidence type="ECO:0000313" key="3">
    <source>
        <dbReference type="Proteomes" id="UP000077881"/>
    </source>
</evidence>
<comment type="caution">
    <text evidence="2">The sequence shown here is derived from an EMBL/GenBank/DDBJ whole genome shotgun (WGS) entry which is preliminary data.</text>
</comment>
<sequence>MKLFITAEAEKQIKKKMNTDYSIVTLKYETEGCGCAVSGIPTLELTNKENFIEEDYSKIPTNTMDVYIEKTKLVFFDDEMKINFLPEKQTFQLSSPSEILNGRMSCQLK</sequence>
<protein>
    <recommendedName>
        <fullName evidence="1">Core domain-containing protein</fullName>
    </recommendedName>
</protein>